<dbReference type="GO" id="GO:0005975">
    <property type="term" value="P:carbohydrate metabolic process"/>
    <property type="evidence" value="ECO:0007669"/>
    <property type="project" value="InterPro"/>
</dbReference>
<dbReference type="EMBL" id="ML734986">
    <property type="protein sequence ID" value="KAB8203849.1"/>
    <property type="molecule type" value="Genomic_DNA"/>
</dbReference>
<dbReference type="GO" id="GO:0016798">
    <property type="term" value="F:hydrolase activity, acting on glycosyl bonds"/>
    <property type="evidence" value="ECO:0007669"/>
    <property type="project" value="UniProtKB-KW"/>
</dbReference>
<dbReference type="InterPro" id="IPR012341">
    <property type="entry name" value="6hp_glycosidase-like_sf"/>
</dbReference>
<evidence type="ECO:0000313" key="1">
    <source>
        <dbReference type="EMBL" id="KAB8203849.1"/>
    </source>
</evidence>
<dbReference type="AlphaFoldDB" id="A0A5N6DFX3"/>
<gene>
    <name evidence="1" type="ORF">BDV34DRAFT_236192</name>
</gene>
<keyword evidence="2" id="KW-1185">Reference proteome</keyword>
<reference evidence="1 2" key="1">
    <citation type="submission" date="2019-04" db="EMBL/GenBank/DDBJ databases">
        <title>Fungal friends and foes A comparative genomics study of 23 Aspergillus species from section Flavi.</title>
        <authorList>
            <consortium name="DOE Joint Genome Institute"/>
            <person name="Kjaerbolling I."/>
            <person name="Vesth T.C."/>
            <person name="Frisvad J.C."/>
            <person name="Nybo J.L."/>
            <person name="Theobald S."/>
            <person name="Kildgaard S."/>
            <person name="Petersen T.I."/>
            <person name="Kuo A."/>
            <person name="Sato A."/>
            <person name="Lyhne E.K."/>
            <person name="Kogle M.E."/>
            <person name="Wiebenga A."/>
            <person name="Kun R.S."/>
            <person name="Lubbers R.J."/>
            <person name="Makela M.R."/>
            <person name="Barry K."/>
            <person name="Chovatia M."/>
            <person name="Clum A."/>
            <person name="Daum C."/>
            <person name="Haridas S."/>
            <person name="He G."/>
            <person name="LaButti K."/>
            <person name="Lipzen A."/>
            <person name="Mondo S."/>
            <person name="Pangilinan J."/>
            <person name="Riley R."/>
            <person name="Salamov A."/>
            <person name="Simmons B.A."/>
            <person name="Magnuson J.K."/>
            <person name="Henrissat B."/>
            <person name="Mortensen U.H."/>
            <person name="Larsen T.O."/>
            <person name="De vries R.P."/>
            <person name="Grigoriev I.V."/>
            <person name="Machida M."/>
            <person name="Baker S.E."/>
            <person name="Andersen M.R."/>
        </authorList>
    </citation>
    <scope>NUCLEOTIDE SEQUENCE [LARGE SCALE GENOMIC DNA]</scope>
    <source>
        <strain evidence="1 2">CBS 117618</strain>
    </source>
</reference>
<proteinExistence type="predicted"/>
<dbReference type="InterPro" id="IPR008928">
    <property type="entry name" value="6-hairpin_glycosidase_sf"/>
</dbReference>
<sequence>MSSVDITQYVGNGNFAFGADITGLQTLLPFNILSSWCWCNDSLPTTANQTHPSDFTGMDWWTHERLVNYNIQNPAEAEISQWLVANPHRADLGRIGLLYKGENISIEDVTGIRQSLDLYSGILTSEFTLHGQNVSVTTIGDPSSDIIAVHVQSSLLGDGSLSVFFDYPLTTGLNKFEAPFVGNWTAVSEHTTALQNITENRAAIRHSLGGTNYFNTIEWEQTGQITGPFHGTHRYLLQPTGKTNRFTFSTEFSSSTRTSIKPFATVKEASIHWWGQYWESGAFVDLTESGSPDAEELQRRIILSQYLLAVNSAGKDPPQESGLQNNGWYGKFHLEMVFWHLGHWARWNKWDMLDRSLGVYSRFLPSSIERAERQGYAGARLGKMSDPSGASAPGSQNALLIWQQPHPMYFAELEYRSSPNVETLNKWDYILDELATWMVSYAWWNVSTQVYDLGPPMYPSSENTSPNSTYNPTFELAYWRFGLKIASDWKTRQGISVPESWTRVLNNLAPLPIVDGAYSICADLPDMWNKSSYTSDHPSQIAVYGLLPPTAGVDPSTVNATMDLIAQTWNFTASYGWDFPMLAMTSLRLGNVDQAIEYLLHSNFQFDDVGNPVGTVVPTPYFPASSAFLLAIAMMAGGWDGDEGIHFPEKWGAKVEGFSDHTRKRHNDNFMLNPVRTKDQKGLSISIESNTLANCLAAGVSLVASSPLGTTRARTVLGTAVTRRRLMLSFILASLELLVRSGVLF</sequence>
<evidence type="ECO:0000313" key="2">
    <source>
        <dbReference type="Proteomes" id="UP000326532"/>
    </source>
</evidence>
<dbReference type="VEuPathDB" id="FungiDB:BDV34DRAFT_236192"/>
<dbReference type="OMA" id="KFHMEMY"/>
<dbReference type="Proteomes" id="UP000326532">
    <property type="component" value="Unassembled WGS sequence"/>
</dbReference>
<keyword evidence="1" id="KW-0326">Glycosidase</keyword>
<dbReference type="Gene3D" id="1.50.10.10">
    <property type="match status" value="1"/>
</dbReference>
<protein>
    <submittedName>
        <fullName evidence="1">Six-hairpin glycosidase-like protein</fullName>
    </submittedName>
</protein>
<name>A0A5N6DFX3_ASPPA</name>
<keyword evidence="1" id="KW-0378">Hydrolase</keyword>
<dbReference type="SUPFAM" id="SSF48208">
    <property type="entry name" value="Six-hairpin glycosidases"/>
    <property type="match status" value="1"/>
</dbReference>
<organism evidence="1 2">
    <name type="scientific">Aspergillus parasiticus</name>
    <dbReference type="NCBI Taxonomy" id="5067"/>
    <lineage>
        <taxon>Eukaryota</taxon>
        <taxon>Fungi</taxon>
        <taxon>Dikarya</taxon>
        <taxon>Ascomycota</taxon>
        <taxon>Pezizomycotina</taxon>
        <taxon>Eurotiomycetes</taxon>
        <taxon>Eurotiomycetidae</taxon>
        <taxon>Eurotiales</taxon>
        <taxon>Aspergillaceae</taxon>
        <taxon>Aspergillus</taxon>
        <taxon>Aspergillus subgen. Circumdati</taxon>
    </lineage>
</organism>
<accession>A0A5N6DFX3</accession>